<dbReference type="SUPFAM" id="SSF57850">
    <property type="entry name" value="RING/U-box"/>
    <property type="match status" value="1"/>
</dbReference>
<dbReference type="SMART" id="SM00184">
    <property type="entry name" value="RING"/>
    <property type="match status" value="1"/>
</dbReference>
<evidence type="ECO:0000313" key="3">
    <source>
        <dbReference type="EMBL" id="QOI90507.1"/>
    </source>
</evidence>
<dbReference type="GO" id="GO:0008270">
    <property type="term" value="F:zinc ion binding"/>
    <property type="evidence" value="ECO:0007669"/>
    <property type="project" value="UniProtKB-KW"/>
</dbReference>
<dbReference type="EMBL" id="MT663538">
    <property type="protein sequence ID" value="QOI90507.1"/>
    <property type="molecule type" value="Genomic_DNA"/>
</dbReference>
<dbReference type="Gene3D" id="3.30.40.10">
    <property type="entry name" value="Zinc/RING finger domain, C3HC4 (zinc finger)"/>
    <property type="match status" value="1"/>
</dbReference>
<evidence type="ECO:0000256" key="1">
    <source>
        <dbReference type="PROSITE-ProRule" id="PRU00175"/>
    </source>
</evidence>
<reference evidence="3" key="1">
    <citation type="submission" date="2020-06" db="EMBL/GenBank/DDBJ databases">
        <title>Lateral gene transfer of anion-conducting channel rhodopsins between green algae and giant viruses.</title>
        <authorList>
            <person name="Rozenberg A."/>
            <person name="Oppermann J."/>
            <person name="Wietek J."/>
            <person name="Fernandez Lahore R.G."/>
            <person name="Sandaa R.-A."/>
            <person name="Bratbak G."/>
            <person name="Hegemann P."/>
            <person name="Beja O."/>
        </authorList>
    </citation>
    <scope>NUCLEOTIDE SEQUENCE</scope>
    <source>
        <strain evidence="3">01B</strain>
    </source>
</reference>
<organism evidence="3">
    <name type="scientific">Pyramimonas orientalis virus</name>
    <name type="common">PoV01</name>
    <dbReference type="NCBI Taxonomy" id="455367"/>
    <lineage>
        <taxon>Viruses</taxon>
        <taxon>Varidnaviria</taxon>
        <taxon>Bamfordvirae</taxon>
        <taxon>Nucleocytoviricota</taxon>
        <taxon>Megaviricetes</taxon>
        <taxon>Imitervirales</taxon>
        <taxon>Allomimiviridae</taxon>
        <taxon>Heliosvirus</taxon>
        <taxon>Heliosvirus raunefjordenense</taxon>
    </lineage>
</organism>
<dbReference type="InterPro" id="IPR001841">
    <property type="entry name" value="Znf_RING"/>
</dbReference>
<dbReference type="InterPro" id="IPR013083">
    <property type="entry name" value="Znf_RING/FYVE/PHD"/>
</dbReference>
<keyword evidence="1" id="KW-0863">Zinc-finger</keyword>
<name>A0A7M3UP46_POV01</name>
<feature type="domain" description="RING-type" evidence="2">
    <location>
        <begin position="43"/>
        <end position="84"/>
    </location>
</feature>
<sequence length="219" mass="26440">MKQCDYENTILKKQCGKKSVFVVDGKRYCCMHIKHVNSDKEICCVCLDTINKKDWKMLHCKHHLHKECFGQLMSRYILTCPMCRGYMGRNIDLKEQFKIHINDQTFHYNKLEEIFQNDAIKEIRKRRRKDRPKYIFKRLIDVVIQEYIDSDNPPESELSHEFKNTIFLWVNAVTCKLELRPFQSTSFHFKYFPFTFKQKIYLQDADTINTILRSYLNTI</sequence>
<keyword evidence="1" id="KW-0479">Metal-binding</keyword>
<evidence type="ECO:0000259" key="2">
    <source>
        <dbReference type="PROSITE" id="PS50089"/>
    </source>
</evidence>
<organismHost>
    <name type="scientific">Pyramimonas plurioculata</name>
    <dbReference type="NCBI Taxonomy" id="36893"/>
</organismHost>
<keyword evidence="1" id="KW-0862">Zinc</keyword>
<accession>A0A7M3UP46</accession>
<proteinExistence type="predicted"/>
<dbReference type="PROSITE" id="PS50089">
    <property type="entry name" value="ZF_RING_2"/>
    <property type="match status" value="1"/>
</dbReference>
<gene>
    <name evidence="3" type="ORF">HWQ62_00372</name>
</gene>
<protein>
    <recommendedName>
        <fullName evidence="2">RING-type domain-containing protein</fullName>
    </recommendedName>
</protein>